<sequence length="244" mass="26310">MDAFTYSSSTSGTKHCFFMSKGRVWASRRSLSDFLRPAPVRGVFSNSPTDGLHFPVRSCNAPPCNQGPFGGQEIKGGSTAGDKCRDYFHSQSRGSDSWRQGANRRLSKMLKAASRGQRAAAHLGAGVPALDPQLVDLGLGDVRSLHGLVQLVLLLAELSQLIHQILESGDILSVLLGLCEKHTALWALVSCSFFSSSAIMAASSRPELLQLSHKQVVAPLHHGGVLFEIIHASKRVVQLELSIL</sequence>
<evidence type="ECO:0000313" key="1">
    <source>
        <dbReference type="EMBL" id="TNN51337.1"/>
    </source>
</evidence>
<keyword evidence="2" id="KW-1185">Reference proteome</keyword>
<organism evidence="1 2">
    <name type="scientific">Liparis tanakae</name>
    <name type="common">Tanaka's snailfish</name>
    <dbReference type="NCBI Taxonomy" id="230148"/>
    <lineage>
        <taxon>Eukaryota</taxon>
        <taxon>Metazoa</taxon>
        <taxon>Chordata</taxon>
        <taxon>Craniata</taxon>
        <taxon>Vertebrata</taxon>
        <taxon>Euteleostomi</taxon>
        <taxon>Actinopterygii</taxon>
        <taxon>Neopterygii</taxon>
        <taxon>Teleostei</taxon>
        <taxon>Neoteleostei</taxon>
        <taxon>Acanthomorphata</taxon>
        <taxon>Eupercaria</taxon>
        <taxon>Perciformes</taxon>
        <taxon>Cottioidei</taxon>
        <taxon>Cottales</taxon>
        <taxon>Liparidae</taxon>
        <taxon>Liparis</taxon>
    </lineage>
</organism>
<comment type="caution">
    <text evidence="1">The sequence shown here is derived from an EMBL/GenBank/DDBJ whole genome shotgun (WGS) entry which is preliminary data.</text>
</comment>
<dbReference type="Proteomes" id="UP000314294">
    <property type="component" value="Unassembled WGS sequence"/>
</dbReference>
<name>A0A4Z2GCQ0_9TELE</name>
<dbReference type="AlphaFoldDB" id="A0A4Z2GCQ0"/>
<proteinExistence type="predicted"/>
<reference evidence="1 2" key="1">
    <citation type="submission" date="2019-03" db="EMBL/GenBank/DDBJ databases">
        <title>First draft genome of Liparis tanakae, snailfish: a comprehensive survey of snailfish specific genes.</title>
        <authorList>
            <person name="Kim W."/>
            <person name="Song I."/>
            <person name="Jeong J.-H."/>
            <person name="Kim D."/>
            <person name="Kim S."/>
            <person name="Ryu S."/>
            <person name="Song J.Y."/>
            <person name="Lee S.K."/>
        </authorList>
    </citation>
    <scope>NUCLEOTIDE SEQUENCE [LARGE SCALE GENOMIC DNA]</scope>
    <source>
        <tissue evidence="1">Muscle</tissue>
    </source>
</reference>
<protein>
    <submittedName>
        <fullName evidence="1">Uncharacterized protein</fullName>
    </submittedName>
</protein>
<accession>A0A4Z2GCQ0</accession>
<gene>
    <name evidence="1" type="ORF">EYF80_038435</name>
</gene>
<evidence type="ECO:0000313" key="2">
    <source>
        <dbReference type="Proteomes" id="UP000314294"/>
    </source>
</evidence>
<dbReference type="EMBL" id="SRLO01000585">
    <property type="protein sequence ID" value="TNN51337.1"/>
    <property type="molecule type" value="Genomic_DNA"/>
</dbReference>